<organism evidence="1 2">
    <name type="scientific">Pleurodeles waltl</name>
    <name type="common">Iberian ribbed newt</name>
    <dbReference type="NCBI Taxonomy" id="8319"/>
    <lineage>
        <taxon>Eukaryota</taxon>
        <taxon>Metazoa</taxon>
        <taxon>Chordata</taxon>
        <taxon>Craniata</taxon>
        <taxon>Vertebrata</taxon>
        <taxon>Euteleostomi</taxon>
        <taxon>Amphibia</taxon>
        <taxon>Batrachia</taxon>
        <taxon>Caudata</taxon>
        <taxon>Salamandroidea</taxon>
        <taxon>Salamandridae</taxon>
        <taxon>Pleurodelinae</taxon>
        <taxon>Pleurodeles</taxon>
    </lineage>
</organism>
<evidence type="ECO:0000313" key="2">
    <source>
        <dbReference type="Proteomes" id="UP001066276"/>
    </source>
</evidence>
<comment type="caution">
    <text evidence="1">The sequence shown here is derived from an EMBL/GenBank/DDBJ whole genome shotgun (WGS) entry which is preliminary data.</text>
</comment>
<proteinExistence type="predicted"/>
<evidence type="ECO:0000313" key="1">
    <source>
        <dbReference type="EMBL" id="KAJ1101247.1"/>
    </source>
</evidence>
<dbReference type="EMBL" id="JANPWB010000014">
    <property type="protein sequence ID" value="KAJ1101247.1"/>
    <property type="molecule type" value="Genomic_DNA"/>
</dbReference>
<accession>A0AAV7MCI7</accession>
<reference evidence="1" key="1">
    <citation type="journal article" date="2022" name="bioRxiv">
        <title>Sequencing and chromosome-scale assembly of the giantPleurodeles waltlgenome.</title>
        <authorList>
            <person name="Brown T."/>
            <person name="Elewa A."/>
            <person name="Iarovenko S."/>
            <person name="Subramanian E."/>
            <person name="Araus A.J."/>
            <person name="Petzold A."/>
            <person name="Susuki M."/>
            <person name="Suzuki K.-i.T."/>
            <person name="Hayashi T."/>
            <person name="Toyoda A."/>
            <person name="Oliveira C."/>
            <person name="Osipova E."/>
            <person name="Leigh N.D."/>
            <person name="Simon A."/>
            <person name="Yun M.H."/>
        </authorList>
    </citation>
    <scope>NUCLEOTIDE SEQUENCE</scope>
    <source>
        <strain evidence="1">20211129_DDA</strain>
        <tissue evidence="1">Liver</tissue>
    </source>
</reference>
<gene>
    <name evidence="1" type="ORF">NDU88_006319</name>
</gene>
<sequence length="104" mass="11894">MQCTRSLQQLQCISFYEDSPILSWEITLMRGFFLEQHFIPNSKAQDWIGTTRQGKTHRWQSPGAVAETKSANRVIWLHLDRGKVKLSGRPRWSPARLQVAGGLG</sequence>
<protein>
    <submittedName>
        <fullName evidence="1">Uncharacterized protein</fullName>
    </submittedName>
</protein>
<dbReference type="Proteomes" id="UP001066276">
    <property type="component" value="Chromosome 10"/>
</dbReference>
<name>A0AAV7MCI7_PLEWA</name>
<keyword evidence="2" id="KW-1185">Reference proteome</keyword>
<dbReference type="AlphaFoldDB" id="A0AAV7MCI7"/>